<organism evidence="1 2">
    <name type="scientific">Pseudomonas fluorescens</name>
    <dbReference type="NCBI Taxonomy" id="294"/>
    <lineage>
        <taxon>Bacteria</taxon>
        <taxon>Pseudomonadati</taxon>
        <taxon>Pseudomonadota</taxon>
        <taxon>Gammaproteobacteria</taxon>
        <taxon>Pseudomonadales</taxon>
        <taxon>Pseudomonadaceae</taxon>
        <taxon>Pseudomonas</taxon>
    </lineage>
</organism>
<evidence type="ECO:0000313" key="2">
    <source>
        <dbReference type="Proteomes" id="UP000327111"/>
    </source>
</evidence>
<dbReference type="EMBL" id="CABVIF010000014">
    <property type="protein sequence ID" value="VVP48365.1"/>
    <property type="molecule type" value="Genomic_DNA"/>
</dbReference>
<dbReference type="Proteomes" id="UP000327111">
    <property type="component" value="Unassembled WGS sequence"/>
</dbReference>
<dbReference type="AlphaFoldDB" id="A0A5E7PF20"/>
<name>A0A5E7PF20_PSEFL</name>
<dbReference type="RefSeq" id="WP_150735953.1">
    <property type="nucleotide sequence ID" value="NZ_CABVIF010000014.1"/>
</dbReference>
<gene>
    <name evidence="1" type="ORF">PS854_05194</name>
</gene>
<protein>
    <submittedName>
        <fullName evidence="1">Uncharacterized protein</fullName>
    </submittedName>
</protein>
<sequence length="262" mass="28757">MKSTSNQPVLAAPTLAQSHKNDINITSAAHLLIDVPPYPAMDDGDLIELFWDNCYVASRVLTNDEVGRSVQLRVPESFIVNGSSRVHYRIMQVGQGPAVSAARRVQVKLDCPGGEPSALCGDENQCLAPVSIPETIRRQGVNPNQIKRGVPVTIEPYLNMAADDEITLRWGDVRMDLPRLKANDVGQPIQVWVPPAIIVEAGEDLRLEVTYCILDRVGNNSRWAPARTLKIGCANTYLNVTPKNVLKAAERSIHTSIHIPKS</sequence>
<proteinExistence type="predicted"/>
<evidence type="ECO:0000313" key="1">
    <source>
        <dbReference type="EMBL" id="VVP48365.1"/>
    </source>
</evidence>
<accession>A0A5E7PF20</accession>
<reference evidence="1 2" key="1">
    <citation type="submission" date="2019-09" db="EMBL/GenBank/DDBJ databases">
        <authorList>
            <person name="Chandra G."/>
            <person name="Truman W A."/>
        </authorList>
    </citation>
    <scope>NUCLEOTIDE SEQUENCE [LARGE SCALE GENOMIC DNA]</scope>
    <source>
        <strain evidence="1">PS854</strain>
    </source>
</reference>